<comment type="subcellular location">
    <subcellularLocation>
        <location evidence="9">Cell membrane</location>
        <topology evidence="9">Multi-pass membrane protein</topology>
    </subcellularLocation>
    <subcellularLocation>
        <location evidence="1">Membrane</location>
        <topology evidence="1">Multi-pass membrane protein</topology>
    </subcellularLocation>
</comment>
<feature type="transmembrane region" description="Helical" evidence="9">
    <location>
        <begin position="260"/>
        <end position="280"/>
    </location>
</feature>
<dbReference type="GO" id="GO:0005886">
    <property type="term" value="C:plasma membrane"/>
    <property type="evidence" value="ECO:0007669"/>
    <property type="project" value="UniProtKB-SubCell"/>
</dbReference>
<protein>
    <recommendedName>
        <fullName evidence="9">Odorant receptor</fullName>
    </recommendedName>
</protein>
<dbReference type="PANTHER" id="PTHR21137">
    <property type="entry name" value="ODORANT RECEPTOR"/>
    <property type="match status" value="1"/>
</dbReference>
<proteinExistence type="inferred from homology"/>
<feature type="transmembrane region" description="Helical" evidence="9">
    <location>
        <begin position="60"/>
        <end position="83"/>
    </location>
</feature>
<feature type="transmembrane region" description="Helical" evidence="9">
    <location>
        <begin position="123"/>
        <end position="143"/>
    </location>
</feature>
<dbReference type="AlphaFoldDB" id="A0A834MTV9"/>
<reference evidence="10" key="1">
    <citation type="journal article" date="2020" name="G3 (Bethesda)">
        <title>High-Quality Assemblies for Three Invasive Social Wasps from the &lt;i&gt;Vespula&lt;/i&gt; Genus.</title>
        <authorList>
            <person name="Harrop T.W.R."/>
            <person name="Guhlin J."/>
            <person name="McLaughlin G.M."/>
            <person name="Permina E."/>
            <person name="Stockwell P."/>
            <person name="Gilligan J."/>
            <person name="Le Lec M.F."/>
            <person name="Gruber M.A.M."/>
            <person name="Quinn O."/>
            <person name="Lovegrove M."/>
            <person name="Duncan E.J."/>
            <person name="Remnant E.J."/>
            <person name="Van Eeckhoven J."/>
            <person name="Graham B."/>
            <person name="Knapp R.A."/>
            <person name="Langford K.W."/>
            <person name="Kronenberg Z."/>
            <person name="Press M.O."/>
            <person name="Eacker S.M."/>
            <person name="Wilson-Rankin E.E."/>
            <person name="Purcell J."/>
            <person name="Lester P.J."/>
            <person name="Dearden P.K."/>
        </authorList>
    </citation>
    <scope>NUCLEOTIDE SEQUENCE</scope>
    <source>
        <strain evidence="10">Marl-1</strain>
    </source>
</reference>
<feature type="transmembrane region" description="Helical" evidence="9">
    <location>
        <begin position="30"/>
        <end position="48"/>
    </location>
</feature>
<dbReference type="PANTHER" id="PTHR21137:SF42">
    <property type="entry name" value="ODORANT RECEPTOR 83A"/>
    <property type="match status" value="1"/>
</dbReference>
<comment type="caution">
    <text evidence="10">The sequence shown here is derived from an EMBL/GenBank/DDBJ whole genome shotgun (WGS) entry which is preliminary data.</text>
</comment>
<evidence type="ECO:0000256" key="6">
    <source>
        <dbReference type="ARBA" id="ARBA00023136"/>
    </source>
</evidence>
<evidence type="ECO:0000256" key="4">
    <source>
        <dbReference type="ARBA" id="ARBA00022725"/>
    </source>
</evidence>
<dbReference type="InterPro" id="IPR004117">
    <property type="entry name" value="7tm6_olfct_rcpt"/>
</dbReference>
<feature type="transmembrane region" description="Helical" evidence="9">
    <location>
        <begin position="292"/>
        <end position="312"/>
    </location>
</feature>
<evidence type="ECO:0000313" key="11">
    <source>
        <dbReference type="Proteomes" id="UP000614350"/>
    </source>
</evidence>
<keyword evidence="8 9" id="KW-0807">Transducer</keyword>
<name>A0A834MTV9_VESVU</name>
<dbReference type="EMBL" id="JACSEA010000017">
    <property type="protein sequence ID" value="KAF7383509.1"/>
    <property type="molecule type" value="Genomic_DNA"/>
</dbReference>
<dbReference type="Pfam" id="PF02949">
    <property type="entry name" value="7tm_6"/>
    <property type="match status" value="1"/>
</dbReference>
<evidence type="ECO:0000256" key="5">
    <source>
        <dbReference type="ARBA" id="ARBA00022989"/>
    </source>
</evidence>
<gene>
    <name evidence="10" type="ORF">HZH66_012859</name>
</gene>
<keyword evidence="3 9" id="KW-0812">Transmembrane</keyword>
<comment type="caution">
    <text evidence="9">Lacks conserved residue(s) required for the propagation of feature annotation.</text>
</comment>
<dbReference type="GO" id="GO:0005549">
    <property type="term" value="F:odorant binding"/>
    <property type="evidence" value="ECO:0007669"/>
    <property type="project" value="InterPro"/>
</dbReference>
<keyword evidence="4 9" id="KW-0552">Olfaction</keyword>
<keyword evidence="5 9" id="KW-1133">Transmembrane helix</keyword>
<dbReference type="Proteomes" id="UP000614350">
    <property type="component" value="Unassembled WGS sequence"/>
</dbReference>
<organism evidence="10 11">
    <name type="scientific">Vespula vulgaris</name>
    <name type="common">Yellow jacket</name>
    <name type="synonym">Wasp</name>
    <dbReference type="NCBI Taxonomy" id="7454"/>
    <lineage>
        <taxon>Eukaryota</taxon>
        <taxon>Metazoa</taxon>
        <taxon>Ecdysozoa</taxon>
        <taxon>Arthropoda</taxon>
        <taxon>Hexapoda</taxon>
        <taxon>Insecta</taxon>
        <taxon>Pterygota</taxon>
        <taxon>Neoptera</taxon>
        <taxon>Endopterygota</taxon>
        <taxon>Hymenoptera</taxon>
        <taxon>Apocrita</taxon>
        <taxon>Aculeata</taxon>
        <taxon>Vespoidea</taxon>
        <taxon>Vespidae</taxon>
        <taxon>Vespinae</taxon>
        <taxon>Vespula</taxon>
    </lineage>
</organism>
<evidence type="ECO:0000256" key="1">
    <source>
        <dbReference type="ARBA" id="ARBA00004141"/>
    </source>
</evidence>
<evidence type="ECO:0000256" key="3">
    <source>
        <dbReference type="ARBA" id="ARBA00022692"/>
    </source>
</evidence>
<comment type="similarity">
    <text evidence="9">Belongs to the insect chemoreceptor superfamily. Heteromeric odorant receptor channel (TC 1.A.69) family.</text>
</comment>
<dbReference type="GO" id="GO:0007165">
    <property type="term" value="P:signal transduction"/>
    <property type="evidence" value="ECO:0007669"/>
    <property type="project" value="UniProtKB-KW"/>
</dbReference>
<sequence>MLTSTIGPAVQLGLRCVGVWPNSMMIFPRIFWIVTVSFIQTFQFRYLLAHSGFMELMRIMDSVSLTLAYTITILKLFAFWINYNIFHDILEMMENDWEKSTKIECDHSTMTSKIILAHRYSNLIISVYCISAFFYATGTFVIGDNNYDEGEERELLLKMILPFNSNKSPIYEIVIITQFFHQLLTTAVAAVLSSLIVALILHLGGQVDILCEMLLRISGKDIEGNLSLAILKNAIAKHQRIILFSDNIESLFTYFSLMQFMSNILIICCLGFMIVTSISEGEIEAARLTKSILFYVAIVIEAFVICFAGEYVTAKGKLIGDVAYESLWYDLKPNESRLLLLIILRSQKKLTITAGKIMELSLERFTGRTSQYQRISHYTIIWIV</sequence>
<evidence type="ECO:0000256" key="2">
    <source>
        <dbReference type="ARBA" id="ARBA00022606"/>
    </source>
</evidence>
<keyword evidence="6 9" id="KW-0472">Membrane</keyword>
<evidence type="ECO:0000256" key="9">
    <source>
        <dbReference type="RuleBase" id="RU351113"/>
    </source>
</evidence>
<evidence type="ECO:0000256" key="8">
    <source>
        <dbReference type="ARBA" id="ARBA00023224"/>
    </source>
</evidence>
<evidence type="ECO:0000256" key="7">
    <source>
        <dbReference type="ARBA" id="ARBA00023170"/>
    </source>
</evidence>
<keyword evidence="2 9" id="KW-0716">Sensory transduction</keyword>
<keyword evidence="11" id="KW-1185">Reference proteome</keyword>
<dbReference type="GO" id="GO:0004984">
    <property type="term" value="F:olfactory receptor activity"/>
    <property type="evidence" value="ECO:0007669"/>
    <property type="project" value="InterPro"/>
</dbReference>
<feature type="transmembrane region" description="Helical" evidence="9">
    <location>
        <begin position="183"/>
        <end position="204"/>
    </location>
</feature>
<keyword evidence="7 9" id="KW-0675">Receptor</keyword>
<evidence type="ECO:0000313" key="10">
    <source>
        <dbReference type="EMBL" id="KAF7383509.1"/>
    </source>
</evidence>
<accession>A0A834MTV9</accession>